<evidence type="ECO:0000313" key="2">
    <source>
        <dbReference type="EMBL" id="TMS33544.1"/>
    </source>
</evidence>
<organism evidence="2 3">
    <name type="scientific">Steinernema carpocapsae</name>
    <name type="common">Entomopathogenic nematode</name>
    <dbReference type="NCBI Taxonomy" id="34508"/>
    <lineage>
        <taxon>Eukaryota</taxon>
        <taxon>Metazoa</taxon>
        <taxon>Ecdysozoa</taxon>
        <taxon>Nematoda</taxon>
        <taxon>Chromadorea</taxon>
        <taxon>Rhabditida</taxon>
        <taxon>Tylenchina</taxon>
        <taxon>Panagrolaimomorpha</taxon>
        <taxon>Strongyloidoidea</taxon>
        <taxon>Steinernematidae</taxon>
        <taxon>Steinernema</taxon>
    </lineage>
</organism>
<reference evidence="2 3" key="2">
    <citation type="journal article" date="2019" name="G3 (Bethesda)">
        <title>Hybrid Assembly of the Genome of the Entomopathogenic Nematode Steinernema carpocapsae Identifies the X-Chromosome.</title>
        <authorList>
            <person name="Serra L."/>
            <person name="Macchietto M."/>
            <person name="Macias-Munoz A."/>
            <person name="McGill C.J."/>
            <person name="Rodriguez I.M."/>
            <person name="Rodriguez B."/>
            <person name="Murad R."/>
            <person name="Mortazavi A."/>
        </authorList>
    </citation>
    <scope>NUCLEOTIDE SEQUENCE [LARGE SCALE GENOMIC DNA]</scope>
    <source>
        <strain evidence="2 3">ALL</strain>
    </source>
</reference>
<gene>
    <name evidence="2" type="ORF">L596_001274</name>
</gene>
<feature type="transmembrane region" description="Helical" evidence="1">
    <location>
        <begin position="31"/>
        <end position="54"/>
    </location>
</feature>
<reference evidence="2 3" key="1">
    <citation type="journal article" date="2015" name="Genome Biol.">
        <title>Comparative genomics of Steinernema reveals deeply conserved gene regulatory networks.</title>
        <authorList>
            <person name="Dillman A.R."/>
            <person name="Macchietto M."/>
            <person name="Porter C.F."/>
            <person name="Rogers A."/>
            <person name="Williams B."/>
            <person name="Antoshechkin I."/>
            <person name="Lee M.M."/>
            <person name="Goodwin Z."/>
            <person name="Lu X."/>
            <person name="Lewis E.E."/>
            <person name="Goodrich-Blair H."/>
            <person name="Stock S.P."/>
            <person name="Adams B.J."/>
            <person name="Sternberg P.W."/>
            <person name="Mortazavi A."/>
        </authorList>
    </citation>
    <scope>NUCLEOTIDE SEQUENCE [LARGE SCALE GENOMIC DNA]</scope>
    <source>
        <strain evidence="2 3">ALL</strain>
    </source>
</reference>
<keyword evidence="1" id="KW-0472">Membrane</keyword>
<accession>A0A4U8UKS5</accession>
<dbReference type="EMBL" id="AZBU02000001">
    <property type="protein sequence ID" value="TMS33544.1"/>
    <property type="molecule type" value="Genomic_DNA"/>
</dbReference>
<keyword evidence="1" id="KW-1133">Transmembrane helix</keyword>
<evidence type="ECO:0000256" key="1">
    <source>
        <dbReference type="SAM" id="Phobius"/>
    </source>
</evidence>
<proteinExistence type="predicted"/>
<protein>
    <submittedName>
        <fullName evidence="2">Uncharacterized protein</fullName>
    </submittedName>
</protein>
<dbReference type="Proteomes" id="UP000298663">
    <property type="component" value="Unassembled WGS sequence"/>
</dbReference>
<sequence>MLILSERSHLSVHESKMHATLTTEESSAGGLAGLLCALTLACNLLVLVLAIALFPCCDVLSSHKDSECVFRTTNT</sequence>
<keyword evidence="3" id="KW-1185">Reference proteome</keyword>
<dbReference type="AlphaFoldDB" id="A0A4U8UKS5"/>
<name>A0A4U8UKS5_STECR</name>
<evidence type="ECO:0000313" key="3">
    <source>
        <dbReference type="Proteomes" id="UP000298663"/>
    </source>
</evidence>
<comment type="caution">
    <text evidence="2">The sequence shown here is derived from an EMBL/GenBank/DDBJ whole genome shotgun (WGS) entry which is preliminary data.</text>
</comment>
<keyword evidence="1" id="KW-0812">Transmembrane</keyword>